<accession>A0A1T5LJH7</accession>
<organism evidence="3 4">
    <name type="scientific">Maledivibacter halophilus</name>
    <dbReference type="NCBI Taxonomy" id="36842"/>
    <lineage>
        <taxon>Bacteria</taxon>
        <taxon>Bacillati</taxon>
        <taxon>Bacillota</taxon>
        <taxon>Clostridia</taxon>
        <taxon>Peptostreptococcales</taxon>
        <taxon>Caminicellaceae</taxon>
        <taxon>Maledivibacter</taxon>
    </lineage>
</organism>
<gene>
    <name evidence="3" type="ORF">SAMN02194393_02944</name>
</gene>
<evidence type="ECO:0000313" key="4">
    <source>
        <dbReference type="Proteomes" id="UP000190285"/>
    </source>
</evidence>
<dbReference type="Gene3D" id="3.40.350.10">
    <property type="entry name" value="Creatinase/prolidase N-terminal domain"/>
    <property type="match status" value="1"/>
</dbReference>
<dbReference type="Pfam" id="PF00557">
    <property type="entry name" value="Peptidase_M24"/>
    <property type="match status" value="1"/>
</dbReference>
<dbReference type="PANTHER" id="PTHR46112">
    <property type="entry name" value="AMINOPEPTIDASE"/>
    <property type="match status" value="1"/>
</dbReference>
<dbReference type="GO" id="GO:0004177">
    <property type="term" value="F:aminopeptidase activity"/>
    <property type="evidence" value="ECO:0007669"/>
    <property type="project" value="UniProtKB-KW"/>
</dbReference>
<keyword evidence="3" id="KW-0645">Protease</keyword>
<dbReference type="InterPro" id="IPR029149">
    <property type="entry name" value="Creatin/AminoP/Spt16_N"/>
</dbReference>
<dbReference type="InterPro" id="IPR000994">
    <property type="entry name" value="Pept_M24"/>
</dbReference>
<dbReference type="AlphaFoldDB" id="A0A1T5LJH7"/>
<dbReference type="SUPFAM" id="SSF55920">
    <property type="entry name" value="Creatinase/aminopeptidase"/>
    <property type="match status" value="1"/>
</dbReference>
<dbReference type="Proteomes" id="UP000190285">
    <property type="component" value="Unassembled WGS sequence"/>
</dbReference>
<keyword evidence="4" id="KW-1185">Reference proteome</keyword>
<feature type="domain" description="Peptidase M24" evidence="1">
    <location>
        <begin position="152"/>
        <end position="363"/>
    </location>
</feature>
<proteinExistence type="predicted"/>
<dbReference type="Gene3D" id="3.90.230.10">
    <property type="entry name" value="Creatinase/methionine aminopeptidase superfamily"/>
    <property type="match status" value="1"/>
</dbReference>
<dbReference type="OrthoDB" id="9806388at2"/>
<dbReference type="InterPro" id="IPR000587">
    <property type="entry name" value="Creatinase_N"/>
</dbReference>
<dbReference type="EMBL" id="FUZT01000007">
    <property type="protein sequence ID" value="SKC76121.1"/>
    <property type="molecule type" value="Genomic_DNA"/>
</dbReference>
<dbReference type="InterPro" id="IPR036005">
    <property type="entry name" value="Creatinase/aminopeptidase-like"/>
</dbReference>
<evidence type="ECO:0000313" key="3">
    <source>
        <dbReference type="EMBL" id="SKC76121.1"/>
    </source>
</evidence>
<name>A0A1T5LJH7_9FIRM</name>
<dbReference type="PANTHER" id="PTHR46112:SF2">
    <property type="entry name" value="XAA-PRO AMINOPEPTIDASE P-RELATED"/>
    <property type="match status" value="1"/>
</dbReference>
<keyword evidence="3" id="KW-0031">Aminopeptidase</keyword>
<dbReference type="STRING" id="36842.SAMN02194393_02944"/>
<dbReference type="RefSeq" id="WP_079492607.1">
    <property type="nucleotide sequence ID" value="NZ_FUZT01000007.1"/>
</dbReference>
<dbReference type="Pfam" id="PF01321">
    <property type="entry name" value="Creatinase_N"/>
    <property type="match status" value="1"/>
</dbReference>
<evidence type="ECO:0000259" key="2">
    <source>
        <dbReference type="Pfam" id="PF01321"/>
    </source>
</evidence>
<keyword evidence="3" id="KW-0378">Hydrolase</keyword>
<sequence length="383" mass="43552">MKGFTLKEYKGRIQRIVDCINEKGLDGFLVFNPYNVFYLGLYYYPGKRPVVMFIHKSGKIYGFTPKMELDEAQKLKQLDKVFAYDDDFSSTADLYDFLKKNIKESFDDVKRIGVDEVDVKGYKRLNELFDYISIADEIMIIREIKSKEEVEMLKKAAFYSDYIVMKGKEMLKPGETELGILNRMITKTVDKMVEDMGDVIYVPGGPAGALVPSGVRTAMPHALPSGKKIETGDTMILSCGSNVWGYRIECERTFFVGEPDKRRIKAFNVMRRAQEFAINLMKPGAVCEEIESQVIKFIAESGYGDYIKHRTGHGKGLEEHETPYIASGDRTVLRPGMIFSSEPGIYIEGLSGFRHSDIVLITEEGNEVLTKYPKDLKNMIINI</sequence>
<dbReference type="InterPro" id="IPR050659">
    <property type="entry name" value="Peptidase_M24B"/>
</dbReference>
<evidence type="ECO:0000259" key="1">
    <source>
        <dbReference type="Pfam" id="PF00557"/>
    </source>
</evidence>
<feature type="domain" description="Creatinase N-terminal" evidence="2">
    <location>
        <begin position="12"/>
        <end position="144"/>
    </location>
</feature>
<reference evidence="3 4" key="1">
    <citation type="submission" date="2017-02" db="EMBL/GenBank/DDBJ databases">
        <authorList>
            <person name="Peterson S.W."/>
        </authorList>
    </citation>
    <scope>NUCLEOTIDE SEQUENCE [LARGE SCALE GENOMIC DNA]</scope>
    <source>
        <strain evidence="3 4">M1</strain>
    </source>
</reference>
<dbReference type="SUPFAM" id="SSF53092">
    <property type="entry name" value="Creatinase/prolidase N-terminal domain"/>
    <property type="match status" value="1"/>
</dbReference>
<protein>
    <submittedName>
        <fullName evidence="3">Xaa-Pro aminopeptidase</fullName>
    </submittedName>
</protein>